<evidence type="ECO:0000313" key="3">
    <source>
        <dbReference type="Proteomes" id="UP001466933"/>
    </source>
</evidence>
<evidence type="ECO:0000313" key="2">
    <source>
        <dbReference type="EMBL" id="MEN2470409.1"/>
    </source>
</evidence>
<comment type="caution">
    <text evidence="2">The sequence shown here is derived from an EMBL/GenBank/DDBJ whole genome shotgun (WGS) entry which is preliminary data.</text>
</comment>
<evidence type="ECO:0000256" key="1">
    <source>
        <dbReference type="SAM" id="MobiDB-lite"/>
    </source>
</evidence>
<accession>A0ABU9WEE2</accession>
<name>A0ABU9WEE2_9BURK</name>
<feature type="region of interest" description="Disordered" evidence="1">
    <location>
        <begin position="1"/>
        <end position="61"/>
    </location>
</feature>
<gene>
    <name evidence="2" type="ORF">VOI36_10920</name>
</gene>
<dbReference type="Proteomes" id="UP001466933">
    <property type="component" value="Unassembled WGS sequence"/>
</dbReference>
<dbReference type="EMBL" id="JBCPYA010000003">
    <property type="protein sequence ID" value="MEN2470409.1"/>
    <property type="molecule type" value="Genomic_DNA"/>
</dbReference>
<sequence>MRTRSAVSPRRPDLAPDNPATPSPETGRPEANAASADQRFSSLTSFQHRRRSSASPVASTVELSTLRAGTRARLPHHDSAETERVSAALSDARITEAQNDEPHLVPAEQTTHLGYEEMRTLSRNVHELTASLTSSVDDAVALHTKLRTELAKHDINALTDADLRRVDAFQQHIAMAQPVKQALDRMAGDLDTLLASDEGKAAEKAAGRAGKIQRAIGMTEAMLAIVAKNAAWYAAPGIIPATSTSFHDVGRMAALVASRSALAMALAATTEYPLATDGQRRYRDAGGQLIRLQGYVQAFDQMAALATMFAVSKATGQAAPPAFQVSGFVLSALGAAMQTGALNDVMLRIVRPISTLLRGNAPRPVEPAFVPIATDGLRAAMNDARPAQPDQVEPAGRDLEQGFGPVARGTDPASALQRVLDELHAYPLDRMQSDIAKACLSITNLHDAIFPRLDAQPADDATASAHPAPAPPLTYDAHVERFTHDIDAIRAAARWFRDGLPANDERRVRIDAAFKDAQDTEARIAAMSKDGSPKRAAFFAAMGALSVTGAVLGAIGPAVHDEWLSNLGNRAAIFGVTSSVLQAFANLGQFLGGAQPGDGRLARILKIGMDQENSQTLAWAKNWARSVRFLLGEFPLLQLSTTFSEMADKEAGRIPEAPAHGIPSAYTIRNVQEAFRAAFSLAFTTMALDETAQWNHLAGLGVSALGAIVPVAVEAGASVRR</sequence>
<reference evidence="2 3" key="1">
    <citation type="submission" date="2024-05" db="EMBL/GenBank/DDBJ databases">
        <title>Burkholderia sp. Nov. a novel bacteria isolated from rhizosphere soil of Camellia sinensis.</title>
        <authorList>
            <person name="Dong Y."/>
        </authorList>
    </citation>
    <scope>NUCLEOTIDE SEQUENCE [LARGE SCALE GENOMIC DNA]</scope>
    <source>
        <strain evidence="2 3">GS2Y</strain>
    </source>
</reference>
<protein>
    <recommendedName>
        <fullName evidence="4">Type III effector protein</fullName>
    </recommendedName>
</protein>
<dbReference type="RefSeq" id="WP_343491880.1">
    <property type="nucleotide sequence ID" value="NZ_JBCPYA010000003.1"/>
</dbReference>
<evidence type="ECO:0008006" key="4">
    <source>
        <dbReference type="Google" id="ProtNLM"/>
    </source>
</evidence>
<organism evidence="2 3">
    <name type="scientific">Burkholderia theae</name>
    <dbReference type="NCBI Taxonomy" id="3143496"/>
    <lineage>
        <taxon>Bacteria</taxon>
        <taxon>Pseudomonadati</taxon>
        <taxon>Pseudomonadota</taxon>
        <taxon>Betaproteobacteria</taxon>
        <taxon>Burkholderiales</taxon>
        <taxon>Burkholderiaceae</taxon>
        <taxon>Burkholderia</taxon>
    </lineage>
</organism>
<proteinExistence type="predicted"/>
<keyword evidence="3" id="KW-1185">Reference proteome</keyword>